<dbReference type="AlphaFoldDB" id="A0A1I3PNV5"/>
<keyword evidence="2" id="KW-1185">Reference proteome</keyword>
<evidence type="ECO:0000313" key="1">
    <source>
        <dbReference type="EMBL" id="SFJ23007.1"/>
    </source>
</evidence>
<dbReference type="STRING" id="1150112.SAMN04487893_104187"/>
<proteinExistence type="predicted"/>
<accession>A0A1I3PNV5</accession>
<evidence type="ECO:0008006" key="3">
    <source>
        <dbReference type="Google" id="ProtNLM"/>
    </source>
</evidence>
<name>A0A1I3PNV5_9FLAO</name>
<dbReference type="Proteomes" id="UP000243887">
    <property type="component" value="Unassembled WGS sequence"/>
</dbReference>
<sequence>MLVNDLHDFDKLKITLLENRINSFIDMSTQQSMKSFHKRLVKKRIPKIYVIKENNEVLYVGTTVQSLTARFRYGLKADGSKGYHGYKWKNKECVDIYVWCFETLNKVKIENIEAELAFLIRTKTGKWPTYQNEIHFNNNYEQGKEIADKIFKIIE</sequence>
<protein>
    <recommendedName>
        <fullName evidence="3">GIY-YIG domain-containing protein</fullName>
    </recommendedName>
</protein>
<gene>
    <name evidence="1" type="ORF">SAMN04487893_104187</name>
</gene>
<dbReference type="EMBL" id="FORU01000004">
    <property type="protein sequence ID" value="SFJ23007.1"/>
    <property type="molecule type" value="Genomic_DNA"/>
</dbReference>
<evidence type="ECO:0000313" key="2">
    <source>
        <dbReference type="Proteomes" id="UP000243887"/>
    </source>
</evidence>
<organism evidence="1 2">
    <name type="scientific">Myroides guanonis</name>
    <dbReference type="NCBI Taxonomy" id="1150112"/>
    <lineage>
        <taxon>Bacteria</taxon>
        <taxon>Pseudomonadati</taxon>
        <taxon>Bacteroidota</taxon>
        <taxon>Flavobacteriia</taxon>
        <taxon>Flavobacteriales</taxon>
        <taxon>Flavobacteriaceae</taxon>
        <taxon>Myroides</taxon>
    </lineage>
</organism>
<reference evidence="2" key="1">
    <citation type="submission" date="2016-10" db="EMBL/GenBank/DDBJ databases">
        <authorList>
            <person name="Varghese N."/>
            <person name="Submissions S."/>
        </authorList>
    </citation>
    <scope>NUCLEOTIDE SEQUENCE [LARGE SCALE GENOMIC DNA]</scope>
    <source>
        <strain evidence="2">DSM 26542</strain>
    </source>
</reference>